<dbReference type="FunFam" id="3.40.50.720:FF:000395">
    <property type="entry name" value="ubiquitin-like modifier-activating enzyme ATG7"/>
    <property type="match status" value="1"/>
</dbReference>
<evidence type="ECO:0000259" key="10">
    <source>
        <dbReference type="Pfam" id="PF16420"/>
    </source>
</evidence>
<accession>D2KMS0</accession>
<keyword evidence="6" id="KW-0833">Ubl conjugation pathway</keyword>
<keyword evidence="4" id="KW-0813">Transport</keyword>
<dbReference type="AlphaFoldDB" id="D2KMS0"/>
<dbReference type="InterPro" id="IPR042523">
    <property type="entry name" value="Atg7_N_2"/>
</dbReference>
<feature type="domain" description="Ubiquitin-like modifier-activating enzyme Atg7 N-terminal" evidence="10">
    <location>
        <begin position="8"/>
        <end position="294"/>
    </location>
</feature>
<dbReference type="PANTHER" id="PTHR10953">
    <property type="entry name" value="UBIQUITIN-ACTIVATING ENZYME E1"/>
    <property type="match status" value="1"/>
</dbReference>
<dbReference type="SUPFAM" id="SSF69572">
    <property type="entry name" value="Activating enzymes of the ubiquitin-like proteins"/>
    <property type="match status" value="1"/>
</dbReference>
<evidence type="ECO:0000256" key="4">
    <source>
        <dbReference type="ARBA" id="ARBA00022448"/>
    </source>
</evidence>
<dbReference type="PANTHER" id="PTHR10953:SF3">
    <property type="entry name" value="UBIQUITIN-LIKE MODIFIER-ACTIVATING ENZYME ATG7"/>
    <property type="match status" value="1"/>
</dbReference>
<dbReference type="EMBL" id="GU230893">
    <property type="protein sequence ID" value="ADA69992.1"/>
    <property type="molecule type" value="mRNA"/>
</dbReference>
<dbReference type="GO" id="GO:0000407">
    <property type="term" value="C:phagophore assembly site"/>
    <property type="evidence" value="ECO:0007669"/>
    <property type="project" value="UniProtKB-SubCell"/>
</dbReference>
<dbReference type="InterPro" id="IPR000594">
    <property type="entry name" value="ThiF_NAD_FAD-bd"/>
</dbReference>
<dbReference type="SMR" id="D2KMS0"/>
<dbReference type="GO" id="GO:0034727">
    <property type="term" value="P:piecemeal microautophagy of the nucleus"/>
    <property type="evidence" value="ECO:0007669"/>
    <property type="project" value="TreeGrafter"/>
</dbReference>
<evidence type="ECO:0000256" key="2">
    <source>
        <dbReference type="ARBA" id="ARBA00004496"/>
    </source>
</evidence>
<keyword evidence="7" id="KW-0653">Protein transport</keyword>
<evidence type="ECO:0000256" key="6">
    <source>
        <dbReference type="ARBA" id="ARBA00022786"/>
    </source>
</evidence>
<evidence type="ECO:0000256" key="7">
    <source>
        <dbReference type="ARBA" id="ARBA00022927"/>
    </source>
</evidence>
<dbReference type="GO" id="GO:0000045">
    <property type="term" value="P:autophagosome assembly"/>
    <property type="evidence" value="ECO:0007669"/>
    <property type="project" value="TreeGrafter"/>
</dbReference>
<dbReference type="InterPro" id="IPR035985">
    <property type="entry name" value="Ubiquitin-activating_enz"/>
</dbReference>
<dbReference type="InterPro" id="IPR042522">
    <property type="entry name" value="Atg7_N_1"/>
</dbReference>
<dbReference type="InterPro" id="IPR032197">
    <property type="entry name" value="Atg7_N"/>
</dbReference>
<evidence type="ECO:0000313" key="11">
    <source>
        <dbReference type="EMBL" id="ADA69992.1"/>
    </source>
</evidence>
<organism evidence="11">
    <name type="scientific">Tetrahymena thermophila</name>
    <dbReference type="NCBI Taxonomy" id="5911"/>
    <lineage>
        <taxon>Eukaryota</taxon>
        <taxon>Sar</taxon>
        <taxon>Alveolata</taxon>
        <taxon>Ciliophora</taxon>
        <taxon>Intramacronucleata</taxon>
        <taxon>Oligohymenophorea</taxon>
        <taxon>Hymenostomatida</taxon>
        <taxon>Tetrahymenina</taxon>
        <taxon>Tetrahymenidae</taxon>
        <taxon>Tetrahymena</taxon>
    </lineage>
</organism>
<dbReference type="Gene3D" id="3.40.140.70">
    <property type="entry name" value="Ubiquitin-like modifier-activating enzyme ATG7 N-terminal domain"/>
    <property type="match status" value="1"/>
</dbReference>
<dbReference type="GO" id="GO:0000422">
    <property type="term" value="P:autophagy of mitochondrion"/>
    <property type="evidence" value="ECO:0007669"/>
    <property type="project" value="TreeGrafter"/>
</dbReference>
<dbReference type="GO" id="GO:0032446">
    <property type="term" value="P:protein modification by small protein conjugation"/>
    <property type="evidence" value="ECO:0007669"/>
    <property type="project" value="TreeGrafter"/>
</dbReference>
<reference evidence="11" key="1">
    <citation type="submission" date="2009-11" db="EMBL/GenBank/DDBJ databases">
        <authorList>
            <person name="Zhang S."/>
            <person name="Wang S."/>
        </authorList>
    </citation>
    <scope>NUCLEOTIDE SEQUENCE</scope>
</reference>
<protein>
    <submittedName>
        <fullName evidence="11">ATG7-like protein</fullName>
    </submittedName>
</protein>
<dbReference type="GO" id="GO:0015031">
    <property type="term" value="P:protein transport"/>
    <property type="evidence" value="ECO:0007669"/>
    <property type="project" value="UniProtKB-KW"/>
</dbReference>
<name>D2KMS0_TETTH</name>
<dbReference type="Pfam" id="PF16420">
    <property type="entry name" value="ATG7_N"/>
    <property type="match status" value="1"/>
</dbReference>
<evidence type="ECO:0000256" key="3">
    <source>
        <dbReference type="ARBA" id="ARBA00011738"/>
    </source>
</evidence>
<comment type="subunit">
    <text evidence="3">Homodimer.</text>
</comment>
<dbReference type="GO" id="GO:0019778">
    <property type="term" value="F:Atg12 activating enzyme activity"/>
    <property type="evidence" value="ECO:0007669"/>
    <property type="project" value="TreeGrafter"/>
</dbReference>
<evidence type="ECO:0000256" key="8">
    <source>
        <dbReference type="ARBA" id="ARBA00023006"/>
    </source>
</evidence>
<evidence type="ECO:0000256" key="5">
    <source>
        <dbReference type="ARBA" id="ARBA00022490"/>
    </source>
</evidence>
<comment type="subcellular location">
    <subcellularLocation>
        <location evidence="2">Cytoplasm</location>
    </subcellularLocation>
    <subcellularLocation>
        <location evidence="1">Preautophagosomal structure</location>
    </subcellularLocation>
</comment>
<keyword evidence="5" id="KW-0963">Cytoplasm</keyword>
<evidence type="ECO:0000256" key="1">
    <source>
        <dbReference type="ARBA" id="ARBA00004329"/>
    </source>
</evidence>
<dbReference type="Pfam" id="PF00899">
    <property type="entry name" value="ThiF"/>
    <property type="match status" value="1"/>
</dbReference>
<dbReference type="Gene3D" id="3.40.140.100">
    <property type="entry name" value="Ubiquitin-like modifier-activating enzyme ATG7 C-terminal domain"/>
    <property type="match status" value="1"/>
</dbReference>
<keyword evidence="8" id="KW-0072">Autophagy</keyword>
<gene>
    <name evidence="11" type="primary">ATG7</name>
</gene>
<sequence length="670" mass="76269">MDKKFEIIPFSPMADIGFWSTLAKKKLEEWKLNSDPQDIFVKFKISNFTSKKAFLNLDVYSFQQWELQLQGPVEIVIQTQLKNYNTIEEFKQINYHDLFKDLTQKQISAIDNFLSGKDENLNAFIMKLVTFADLKKHNYSYKLCSPSIKVDDFNLLEKSSFKTAFNDEQKQKAFDESLKQFLKSGKISPFFYCKEVDGGKFVFGTLREYLSELETGKTNDLYGVFFDPYNQNTGTHAYFTNLLALVLKLAEQKGIKNILSNLKFILLKDSLIYNFANKYDMKNSLVVSVDLTNAKIDAESYTGCDPNQIPPSIDLKSSLDEATLATDAVDLNIKLMKWRVLPTLDLELLKSTKVLMLGAGTLGCQLSRNLIGWGIKHITFVDYGKISYSNPVRQSLYEFEDTINGGKPKAETAAEKLKKIFPDIVSKGYQIKIPMPGHYLASVEHAIETLKDVDLLEELVKEHDVLYLMTDSRESRWLPTILANKYNKICITVGLGFDSFVIVRHGLSPKVHNPEINGERLSCYFCNDVISPGNTMKDRTLDQQCTVTRPGLSFVSSAYASELLISLLHHPLKNGAPAADEIEKLPQTDLGILPQHIRGTMGEFETRVMYGRAFEHCVACSEFVLDEYLKDRDNFLQRVINDPDYLQQVTKLSELLRDLDGTDAFIEVDD</sequence>
<proteinExistence type="evidence at transcript level"/>
<dbReference type="InterPro" id="IPR045886">
    <property type="entry name" value="ThiF/MoeB/HesA"/>
</dbReference>
<evidence type="ECO:0000259" key="9">
    <source>
        <dbReference type="Pfam" id="PF00899"/>
    </source>
</evidence>
<dbReference type="OMA" id="HEIQDID"/>
<feature type="domain" description="THIF-type NAD/FAD binding fold" evidence="9">
    <location>
        <begin position="336"/>
        <end position="573"/>
    </location>
</feature>
<dbReference type="GO" id="GO:0006995">
    <property type="term" value="P:cellular response to nitrogen starvation"/>
    <property type="evidence" value="ECO:0007669"/>
    <property type="project" value="TreeGrafter"/>
</dbReference>
<dbReference type="Gene3D" id="3.40.50.720">
    <property type="entry name" value="NAD(P)-binding Rossmann-like Domain"/>
    <property type="match status" value="1"/>
</dbReference>
<dbReference type="GO" id="GO:0019779">
    <property type="term" value="F:Atg8 activating enzyme activity"/>
    <property type="evidence" value="ECO:0007669"/>
    <property type="project" value="TreeGrafter"/>
</dbReference>